<accession>A0ABT5XE14</accession>
<reference evidence="2 3" key="1">
    <citation type="submission" date="2023-03" db="EMBL/GenBank/DDBJ databases">
        <title>Whole genome sequencing of Methanotrichaceae archaeon M04Ac.</title>
        <authorList>
            <person name="Khomyakova M.A."/>
            <person name="Merkel A.Y."/>
            <person name="Slobodkin A.I."/>
        </authorList>
    </citation>
    <scope>NUCLEOTIDE SEQUENCE [LARGE SCALE GENOMIC DNA]</scope>
    <source>
        <strain evidence="2 3">M04Ac</strain>
    </source>
</reference>
<name>A0ABT5XE14_9EURY</name>
<dbReference type="RefSeq" id="WP_316968644.1">
    <property type="nucleotide sequence ID" value="NZ_JARFPL010000011.1"/>
</dbReference>
<sequence>MVKKISIIRLLDSPSPHQKRRRRGRRRRGRMGGPEEGPPFGTQTPTRRKGF</sequence>
<proteinExistence type="predicted"/>
<keyword evidence="3" id="KW-1185">Reference proteome</keyword>
<comment type="caution">
    <text evidence="2">The sequence shown here is derived from an EMBL/GenBank/DDBJ whole genome shotgun (WGS) entry which is preliminary data.</text>
</comment>
<organism evidence="2 3">
    <name type="scientific">Candidatus Methanocrinis alkalitolerans</name>
    <dbReference type="NCBI Taxonomy" id="3033395"/>
    <lineage>
        <taxon>Archaea</taxon>
        <taxon>Methanobacteriati</taxon>
        <taxon>Methanobacteriota</taxon>
        <taxon>Stenosarchaea group</taxon>
        <taxon>Methanomicrobia</taxon>
        <taxon>Methanotrichales</taxon>
        <taxon>Methanotrichaceae</taxon>
        <taxon>Methanocrinis</taxon>
    </lineage>
</organism>
<protein>
    <submittedName>
        <fullName evidence="2">Uncharacterized protein</fullName>
    </submittedName>
</protein>
<dbReference type="EMBL" id="JARFPL010000011">
    <property type="protein sequence ID" value="MDF0592938.1"/>
    <property type="molecule type" value="Genomic_DNA"/>
</dbReference>
<gene>
    <name evidence="2" type="ORF">P0O24_05010</name>
</gene>
<feature type="region of interest" description="Disordered" evidence="1">
    <location>
        <begin position="1"/>
        <end position="51"/>
    </location>
</feature>
<evidence type="ECO:0000313" key="3">
    <source>
        <dbReference type="Proteomes" id="UP001215956"/>
    </source>
</evidence>
<feature type="compositionally biased region" description="Basic residues" evidence="1">
    <location>
        <begin position="17"/>
        <end position="30"/>
    </location>
</feature>
<evidence type="ECO:0000256" key="1">
    <source>
        <dbReference type="SAM" id="MobiDB-lite"/>
    </source>
</evidence>
<dbReference type="Proteomes" id="UP001215956">
    <property type="component" value="Unassembled WGS sequence"/>
</dbReference>
<evidence type="ECO:0000313" key="2">
    <source>
        <dbReference type="EMBL" id="MDF0592938.1"/>
    </source>
</evidence>